<dbReference type="InterPro" id="IPR046358">
    <property type="entry name" value="Flagellin_C"/>
</dbReference>
<dbReference type="Pfam" id="PF00700">
    <property type="entry name" value="Flagellin_C"/>
    <property type="match status" value="1"/>
</dbReference>
<dbReference type="GO" id="GO:0009288">
    <property type="term" value="C:bacterial-type flagellum"/>
    <property type="evidence" value="ECO:0007669"/>
    <property type="project" value="UniProtKB-SubCell"/>
</dbReference>
<keyword evidence="6" id="KW-0282">Flagellum</keyword>
<organism evidence="6 7">
    <name type="scientific">Teichococcus deserti</name>
    <dbReference type="NCBI Taxonomy" id="1817963"/>
    <lineage>
        <taxon>Bacteria</taxon>
        <taxon>Pseudomonadati</taxon>
        <taxon>Pseudomonadota</taxon>
        <taxon>Alphaproteobacteria</taxon>
        <taxon>Acetobacterales</taxon>
        <taxon>Roseomonadaceae</taxon>
        <taxon>Roseomonas</taxon>
    </lineage>
</organism>
<dbReference type="AlphaFoldDB" id="A0A1V2GXL5"/>
<gene>
    <name evidence="6" type="ORF">BKE38_22010</name>
</gene>
<comment type="function">
    <text evidence="3">Flagellin is the subunit protein which polymerizes to form the filaments of bacterial flagella.</text>
</comment>
<dbReference type="GO" id="GO:0005198">
    <property type="term" value="F:structural molecule activity"/>
    <property type="evidence" value="ECO:0007669"/>
    <property type="project" value="UniProtKB-UniRule"/>
</dbReference>
<accession>A0A1V2GXL5</accession>
<dbReference type="PANTHER" id="PTHR42792">
    <property type="entry name" value="FLAGELLIN"/>
    <property type="match status" value="1"/>
</dbReference>
<evidence type="ECO:0000256" key="1">
    <source>
        <dbReference type="ARBA" id="ARBA00005709"/>
    </source>
</evidence>
<evidence type="ECO:0000259" key="5">
    <source>
        <dbReference type="Pfam" id="PF00700"/>
    </source>
</evidence>
<feature type="domain" description="Flagellin N-terminal" evidence="4">
    <location>
        <begin position="11"/>
        <end position="140"/>
    </location>
</feature>
<evidence type="ECO:0000313" key="6">
    <source>
        <dbReference type="EMBL" id="ONG48356.1"/>
    </source>
</evidence>
<dbReference type="Proteomes" id="UP000188879">
    <property type="component" value="Unassembled WGS sequence"/>
</dbReference>
<protein>
    <recommendedName>
        <fullName evidence="3">Flagellin</fullName>
    </recommendedName>
</protein>
<keyword evidence="7" id="KW-1185">Reference proteome</keyword>
<keyword evidence="6" id="KW-0966">Cell projection</keyword>
<dbReference type="Pfam" id="PF00669">
    <property type="entry name" value="Flagellin_N"/>
    <property type="match status" value="1"/>
</dbReference>
<dbReference type="PANTHER" id="PTHR42792:SF1">
    <property type="entry name" value="FLAGELLAR HOOK-ASSOCIATED PROTEIN 3"/>
    <property type="match status" value="1"/>
</dbReference>
<dbReference type="InterPro" id="IPR001029">
    <property type="entry name" value="Flagellin_N"/>
</dbReference>
<comment type="caution">
    <text evidence="6">The sequence shown here is derived from an EMBL/GenBank/DDBJ whole genome shotgun (WGS) entry which is preliminary data.</text>
</comment>
<comment type="subcellular location">
    <subcellularLocation>
        <location evidence="3">Secreted</location>
    </subcellularLocation>
    <subcellularLocation>
        <location evidence="3">Bacterial flagellum</location>
    </subcellularLocation>
</comment>
<reference evidence="6 7" key="1">
    <citation type="submission" date="2016-10" db="EMBL/GenBank/DDBJ databases">
        <title>Draft Genome sequence of Roseomonas sp. strain M3.</title>
        <authorList>
            <person name="Subhash Y."/>
            <person name="Lee S."/>
        </authorList>
    </citation>
    <scope>NUCLEOTIDE SEQUENCE [LARGE SCALE GENOMIC DNA]</scope>
    <source>
        <strain evidence="6 7">M3</strain>
    </source>
</reference>
<evidence type="ECO:0000256" key="2">
    <source>
        <dbReference type="ARBA" id="ARBA00023143"/>
    </source>
</evidence>
<dbReference type="Gene3D" id="1.20.1330.10">
    <property type="entry name" value="f41 fragment of flagellin, N-terminal domain"/>
    <property type="match status" value="1"/>
</dbReference>
<name>A0A1V2GXL5_9PROT</name>
<dbReference type="OrthoDB" id="7312911at2"/>
<keyword evidence="3" id="KW-0964">Secreted</keyword>
<dbReference type="EMBL" id="MLCO01000248">
    <property type="protein sequence ID" value="ONG48356.1"/>
    <property type="molecule type" value="Genomic_DNA"/>
</dbReference>
<proteinExistence type="inferred from homology"/>
<evidence type="ECO:0000313" key="7">
    <source>
        <dbReference type="Proteomes" id="UP000188879"/>
    </source>
</evidence>
<keyword evidence="6" id="KW-0969">Cilium</keyword>
<feature type="domain" description="Flagellin C-terminal" evidence="5">
    <location>
        <begin position="282"/>
        <end position="361"/>
    </location>
</feature>
<dbReference type="GO" id="GO:0005576">
    <property type="term" value="C:extracellular region"/>
    <property type="evidence" value="ECO:0007669"/>
    <property type="project" value="UniProtKB-SubCell"/>
</dbReference>
<dbReference type="InterPro" id="IPR001492">
    <property type="entry name" value="Flagellin"/>
</dbReference>
<evidence type="ECO:0000256" key="3">
    <source>
        <dbReference type="RuleBase" id="RU362073"/>
    </source>
</evidence>
<comment type="similarity">
    <text evidence="1 3">Belongs to the bacterial flagellin family.</text>
</comment>
<keyword evidence="2 3" id="KW-0975">Bacterial flagellum</keyword>
<dbReference type="RefSeq" id="WP_076959451.1">
    <property type="nucleotide sequence ID" value="NZ_MLCO01000248.1"/>
</dbReference>
<dbReference type="SUPFAM" id="SSF64518">
    <property type="entry name" value="Phase 1 flagellin"/>
    <property type="match status" value="1"/>
</dbReference>
<evidence type="ECO:0000259" key="4">
    <source>
        <dbReference type="Pfam" id="PF00669"/>
    </source>
</evidence>
<sequence length="361" mass="38248">MSDRVSPSGIALGRQAGLMRMQSDLAVLTAEMSSGRKADPARSLGVGASLLYKLYGDVQQGEAIKNATSLAGERLKTMQTAMTSIGDLMDQMSPEILKVDQLKDNGYTIIASHAKEVLGSLTDLLNAHWDGQNIFGGTDTSKPPVADSAALAAWASGQLTTAVTAAGAPLDATQTTTMLAGFDAMFANVQRDATGTTSFYGLVYVSTSRTAMNGSTDPESDANSLVRIGAGETLSYNVRADNDTFKNAYEALSMLTLLDAPDTSLSEEARTAILDKAGDLMRTARAQLTVVAGVLGTKQQRLQNVADIQDRAVSAATAQINDLEASDYYTVSDRISQLQLQLQATYSITARLADLSFVNYL</sequence>